<sequence length="206" mass="22358">MANKLGDMCLWWRTDAWAQKWGRCLLVHASHHHRTTRKGPRTVAIKVVASAGGGDRAKNRSSHATQPPRRRPWGRAGHLPLLLAGDEIPDDEVDAVRIRGLPLEEDAAVACVEHAPAAGLVVRQAGGGRGHEAGGAGLDVEEEPQYRGRAVELAEPAPEAQARDEAAPALADERGADEARGLVRREAEQDVHDELLRQGPRRRGHD</sequence>
<evidence type="ECO:0000313" key="2">
    <source>
        <dbReference type="EMBL" id="EER97879.3"/>
    </source>
</evidence>
<dbReference type="InParanoid" id="C5X7Y9"/>
<reference evidence="3" key="2">
    <citation type="journal article" date="2018" name="Plant J.">
        <title>The Sorghum bicolor reference genome: improved assembly, gene annotations, a transcriptome atlas, and signatures of genome organization.</title>
        <authorList>
            <person name="McCormick R.F."/>
            <person name="Truong S.K."/>
            <person name="Sreedasyam A."/>
            <person name="Jenkins J."/>
            <person name="Shu S."/>
            <person name="Sims D."/>
            <person name="Kennedy M."/>
            <person name="Amirebrahimi M."/>
            <person name="Weers B.D."/>
            <person name="McKinley B."/>
            <person name="Mattison A."/>
            <person name="Morishige D.T."/>
            <person name="Grimwood J."/>
            <person name="Schmutz J."/>
            <person name="Mullet J.E."/>
        </authorList>
    </citation>
    <scope>NUCLEOTIDE SEQUENCE [LARGE SCALE GENOMIC DNA]</scope>
    <source>
        <strain evidence="3">cv. BTx623</strain>
    </source>
</reference>
<gene>
    <name evidence="2" type="ORF">SORBI_3002G014250</name>
</gene>
<dbReference type="Gramene" id="EER97879">
    <property type="protein sequence ID" value="EER97879"/>
    <property type="gene ID" value="SORBI_3002G014250"/>
</dbReference>
<reference evidence="2 3" key="1">
    <citation type="journal article" date="2009" name="Nature">
        <title>The Sorghum bicolor genome and the diversification of grasses.</title>
        <authorList>
            <person name="Paterson A.H."/>
            <person name="Bowers J.E."/>
            <person name="Bruggmann R."/>
            <person name="Dubchak I."/>
            <person name="Grimwood J."/>
            <person name="Gundlach H."/>
            <person name="Haberer G."/>
            <person name="Hellsten U."/>
            <person name="Mitros T."/>
            <person name="Poliakov A."/>
            <person name="Schmutz J."/>
            <person name="Spannagl M."/>
            <person name="Tang H."/>
            <person name="Wang X."/>
            <person name="Wicker T."/>
            <person name="Bharti A.K."/>
            <person name="Chapman J."/>
            <person name="Feltus F.A."/>
            <person name="Gowik U."/>
            <person name="Grigoriev I.V."/>
            <person name="Lyons E."/>
            <person name="Maher C.A."/>
            <person name="Martis M."/>
            <person name="Narechania A."/>
            <person name="Otillar R.P."/>
            <person name="Penning B.W."/>
            <person name="Salamov A.A."/>
            <person name="Wang Y."/>
            <person name="Zhang L."/>
            <person name="Carpita N.C."/>
            <person name="Freeling M."/>
            <person name="Gingle A.R."/>
            <person name="Hash C.T."/>
            <person name="Keller B."/>
            <person name="Klein P."/>
            <person name="Kresovich S."/>
            <person name="McCann M.C."/>
            <person name="Ming R."/>
            <person name="Peterson D.G."/>
            <person name="Mehboob-ur-Rahman"/>
            <person name="Ware D."/>
            <person name="Westhoff P."/>
            <person name="Mayer K.F."/>
            <person name="Messing J."/>
            <person name="Rokhsar D.S."/>
        </authorList>
    </citation>
    <scope>NUCLEOTIDE SEQUENCE [LARGE SCALE GENOMIC DNA]</scope>
    <source>
        <strain evidence="3">cv. BTx623</strain>
    </source>
</reference>
<dbReference type="AlphaFoldDB" id="C5X7Y9"/>
<dbReference type="OMA" id="WRTDAWA"/>
<evidence type="ECO:0008006" key="4">
    <source>
        <dbReference type="Google" id="ProtNLM"/>
    </source>
</evidence>
<feature type="region of interest" description="Disordered" evidence="1">
    <location>
        <begin position="154"/>
        <end position="206"/>
    </location>
</feature>
<feature type="compositionally biased region" description="Basic and acidic residues" evidence="1">
    <location>
        <begin position="161"/>
        <end position="196"/>
    </location>
</feature>
<dbReference type="FunCoup" id="C5X7Y9">
    <property type="interactions" value="130"/>
</dbReference>
<dbReference type="HOGENOM" id="CLU_017945_2_1_1"/>
<dbReference type="EMBL" id="CM000761">
    <property type="protein sequence ID" value="EER97879.3"/>
    <property type="molecule type" value="Genomic_DNA"/>
</dbReference>
<evidence type="ECO:0000256" key="1">
    <source>
        <dbReference type="SAM" id="MobiDB-lite"/>
    </source>
</evidence>
<dbReference type="Proteomes" id="UP000000768">
    <property type="component" value="Chromosome 2"/>
</dbReference>
<protein>
    <recommendedName>
        <fullName evidence="4">DUF834 domain-containing protein</fullName>
    </recommendedName>
</protein>
<evidence type="ECO:0000313" key="3">
    <source>
        <dbReference type="Proteomes" id="UP000000768"/>
    </source>
</evidence>
<proteinExistence type="predicted"/>
<name>C5X7Y9_SORBI</name>
<feature type="region of interest" description="Disordered" evidence="1">
    <location>
        <begin position="49"/>
        <end position="76"/>
    </location>
</feature>
<organism evidence="2 3">
    <name type="scientific">Sorghum bicolor</name>
    <name type="common">Sorghum</name>
    <name type="synonym">Sorghum vulgare</name>
    <dbReference type="NCBI Taxonomy" id="4558"/>
    <lineage>
        <taxon>Eukaryota</taxon>
        <taxon>Viridiplantae</taxon>
        <taxon>Streptophyta</taxon>
        <taxon>Embryophyta</taxon>
        <taxon>Tracheophyta</taxon>
        <taxon>Spermatophyta</taxon>
        <taxon>Magnoliopsida</taxon>
        <taxon>Liliopsida</taxon>
        <taxon>Poales</taxon>
        <taxon>Poaceae</taxon>
        <taxon>PACMAD clade</taxon>
        <taxon>Panicoideae</taxon>
        <taxon>Andropogonodae</taxon>
        <taxon>Andropogoneae</taxon>
        <taxon>Sorghinae</taxon>
        <taxon>Sorghum</taxon>
    </lineage>
</organism>
<accession>C5X7Y9</accession>
<keyword evidence="3" id="KW-1185">Reference proteome</keyword>